<evidence type="ECO:0000313" key="1">
    <source>
        <dbReference type="EMBL" id="EEZ75482.1"/>
    </source>
</evidence>
<comment type="caution">
    <text evidence="1">The sequence shown here is derived from an EMBL/GenBank/DDBJ whole genome shotgun (WGS) entry which is preliminary data.</text>
</comment>
<accession>D0WA83</accession>
<sequence length="71" mass="8469">MNPIFRLNGAVGYEYPIYSFQTAYQIIVRTVHKKPSFPRRRESRGLMLLQFKTFLQYLRLDSRLRGNDGGW</sequence>
<evidence type="ECO:0000313" key="2">
    <source>
        <dbReference type="Proteomes" id="UP000003843"/>
    </source>
</evidence>
<reference evidence="1 2" key="1">
    <citation type="submission" date="2009-10" db="EMBL/GenBank/DDBJ databases">
        <authorList>
            <person name="Weinstock G."/>
            <person name="Sodergren E."/>
            <person name="Clifton S."/>
            <person name="Fulton L."/>
            <person name="Fulton B."/>
            <person name="Courtney L."/>
            <person name="Fronick C."/>
            <person name="Harrison M."/>
            <person name="Strong C."/>
            <person name="Farmer C."/>
            <person name="Delahaunty K."/>
            <person name="Markovic C."/>
            <person name="Hall O."/>
            <person name="Minx P."/>
            <person name="Tomlinson C."/>
            <person name="Mitreva M."/>
            <person name="Nelson J."/>
            <person name="Hou S."/>
            <person name="Wollam A."/>
            <person name="Pepin K.H."/>
            <person name="Johnson M."/>
            <person name="Bhonagiri V."/>
            <person name="Nash W.E."/>
            <person name="Warren W."/>
            <person name="Chinwalla A."/>
            <person name="Mardis E.R."/>
            <person name="Wilson R.K."/>
        </authorList>
    </citation>
    <scope>NUCLEOTIDE SEQUENCE [LARGE SCALE GENOMIC DNA]</scope>
    <source>
        <strain evidence="1 2">ATCC 23970</strain>
    </source>
</reference>
<name>D0WA83_NEILA</name>
<gene>
    <name evidence="1" type="ORF">NEILACOT_04452</name>
</gene>
<dbReference type="AlphaFoldDB" id="D0WA83"/>
<organism evidence="1 2">
    <name type="scientific">Neisseria lactamica ATCC 23970</name>
    <dbReference type="NCBI Taxonomy" id="546265"/>
    <lineage>
        <taxon>Bacteria</taxon>
        <taxon>Pseudomonadati</taxon>
        <taxon>Pseudomonadota</taxon>
        <taxon>Betaproteobacteria</taxon>
        <taxon>Neisseriales</taxon>
        <taxon>Neisseriaceae</taxon>
        <taxon>Neisseria</taxon>
    </lineage>
</organism>
<protein>
    <submittedName>
        <fullName evidence="1">Uncharacterized protein</fullName>
    </submittedName>
</protein>
<proteinExistence type="predicted"/>
<dbReference type="EMBL" id="ACEQ02000016">
    <property type="protein sequence ID" value="EEZ75482.1"/>
    <property type="molecule type" value="Genomic_DNA"/>
</dbReference>
<dbReference type="Proteomes" id="UP000003843">
    <property type="component" value="Unassembled WGS sequence"/>
</dbReference>